<dbReference type="Gene3D" id="1.20.120.530">
    <property type="entry name" value="GntR ligand-binding domain-like"/>
    <property type="match status" value="1"/>
</dbReference>
<comment type="caution">
    <text evidence="6">The sequence shown here is derived from an EMBL/GenBank/DDBJ whole genome shotgun (WGS) entry which is preliminary data.</text>
</comment>
<keyword evidence="2" id="KW-0238">DNA-binding</keyword>
<accession>A0ABS3S8T6</accession>
<dbReference type="Pfam" id="PF07729">
    <property type="entry name" value="FCD"/>
    <property type="match status" value="1"/>
</dbReference>
<dbReference type="PRINTS" id="PR00035">
    <property type="entry name" value="HTHGNTR"/>
</dbReference>
<evidence type="ECO:0000256" key="4">
    <source>
        <dbReference type="SAM" id="MobiDB-lite"/>
    </source>
</evidence>
<keyword evidence="7" id="KW-1185">Reference proteome</keyword>
<dbReference type="Pfam" id="PF00392">
    <property type="entry name" value="GntR"/>
    <property type="match status" value="1"/>
</dbReference>
<dbReference type="EMBL" id="JAGEPF010000045">
    <property type="protein sequence ID" value="MBO2465412.1"/>
    <property type="molecule type" value="Genomic_DNA"/>
</dbReference>
<reference evidence="6 7" key="1">
    <citation type="submission" date="2021-03" db="EMBL/GenBank/DDBJ databases">
        <title>Actinomadura violae sp. nov., isolated from lichen in Thailand.</title>
        <authorList>
            <person name="Kanchanasin P."/>
            <person name="Saeng-In P."/>
            <person name="Phongsopitanun W."/>
            <person name="Yuki M."/>
            <person name="Kudo T."/>
            <person name="Ohkuma M."/>
            <person name="Tanasupawat S."/>
        </authorList>
    </citation>
    <scope>NUCLEOTIDE SEQUENCE [LARGE SCALE GENOMIC DNA]</scope>
    <source>
        <strain evidence="6 7">LCR2-06</strain>
    </source>
</reference>
<dbReference type="SMART" id="SM00345">
    <property type="entry name" value="HTH_GNTR"/>
    <property type="match status" value="1"/>
</dbReference>
<dbReference type="PANTHER" id="PTHR43537:SF5">
    <property type="entry name" value="UXU OPERON TRANSCRIPTIONAL REGULATOR"/>
    <property type="match status" value="1"/>
</dbReference>
<dbReference type="SMART" id="SM00895">
    <property type="entry name" value="FCD"/>
    <property type="match status" value="1"/>
</dbReference>
<feature type="compositionally biased region" description="Low complexity" evidence="4">
    <location>
        <begin position="231"/>
        <end position="240"/>
    </location>
</feature>
<dbReference type="InterPro" id="IPR000524">
    <property type="entry name" value="Tscrpt_reg_HTH_GntR"/>
</dbReference>
<dbReference type="InterPro" id="IPR011711">
    <property type="entry name" value="GntR_C"/>
</dbReference>
<sequence>MVRRSTLADEVVQEIITRIETLGLGPGDEIPPEGELAREFGVNRLVVREAIRTLVAREILVSSQGRPSRVSVPSARVFGQILEFRLRQHSLGLHDLTQTRNVIEGELARLAARRPDGERDTTPARDILERQRAAGQDRARFIELDIAFHAAIAELAGNELLRLLLESLADVLRAEREASYDGRVRRGEKHALTLDAHASILDAIDRGDPDEAATAMSRHLRETVLDLAQQPTPTRTGPADAAPPPTEETPREPIE</sequence>
<dbReference type="SUPFAM" id="SSF46785">
    <property type="entry name" value="Winged helix' DNA-binding domain"/>
    <property type="match status" value="1"/>
</dbReference>
<dbReference type="InterPro" id="IPR008920">
    <property type="entry name" value="TF_FadR/GntR_C"/>
</dbReference>
<protein>
    <submittedName>
        <fullName evidence="6">FadR family transcriptional regulator</fullName>
    </submittedName>
</protein>
<name>A0ABS3S8T6_9ACTN</name>
<gene>
    <name evidence="6" type="ORF">J4709_48415</name>
</gene>
<organism evidence="6 7">
    <name type="scientific">Actinomadura violacea</name>
    <dbReference type="NCBI Taxonomy" id="2819934"/>
    <lineage>
        <taxon>Bacteria</taxon>
        <taxon>Bacillati</taxon>
        <taxon>Actinomycetota</taxon>
        <taxon>Actinomycetes</taxon>
        <taxon>Streptosporangiales</taxon>
        <taxon>Thermomonosporaceae</taxon>
        <taxon>Actinomadura</taxon>
    </lineage>
</organism>
<proteinExistence type="predicted"/>
<evidence type="ECO:0000313" key="6">
    <source>
        <dbReference type="EMBL" id="MBO2465412.1"/>
    </source>
</evidence>
<keyword evidence="3" id="KW-0804">Transcription</keyword>
<evidence type="ECO:0000256" key="3">
    <source>
        <dbReference type="ARBA" id="ARBA00023163"/>
    </source>
</evidence>
<dbReference type="InterPro" id="IPR036390">
    <property type="entry name" value="WH_DNA-bd_sf"/>
</dbReference>
<dbReference type="InterPro" id="IPR036388">
    <property type="entry name" value="WH-like_DNA-bd_sf"/>
</dbReference>
<evidence type="ECO:0000256" key="2">
    <source>
        <dbReference type="ARBA" id="ARBA00023125"/>
    </source>
</evidence>
<evidence type="ECO:0000259" key="5">
    <source>
        <dbReference type="PROSITE" id="PS50949"/>
    </source>
</evidence>
<dbReference type="CDD" id="cd07377">
    <property type="entry name" value="WHTH_GntR"/>
    <property type="match status" value="1"/>
</dbReference>
<dbReference type="RefSeq" id="WP_208252254.1">
    <property type="nucleotide sequence ID" value="NZ_JAGEPF010000045.1"/>
</dbReference>
<keyword evidence="1" id="KW-0805">Transcription regulation</keyword>
<dbReference type="Gene3D" id="1.10.10.10">
    <property type="entry name" value="Winged helix-like DNA-binding domain superfamily/Winged helix DNA-binding domain"/>
    <property type="match status" value="1"/>
</dbReference>
<dbReference type="PROSITE" id="PS50949">
    <property type="entry name" value="HTH_GNTR"/>
    <property type="match status" value="1"/>
</dbReference>
<feature type="region of interest" description="Disordered" evidence="4">
    <location>
        <begin position="226"/>
        <end position="255"/>
    </location>
</feature>
<dbReference type="PANTHER" id="PTHR43537">
    <property type="entry name" value="TRANSCRIPTIONAL REGULATOR, GNTR FAMILY"/>
    <property type="match status" value="1"/>
</dbReference>
<dbReference type="SUPFAM" id="SSF48008">
    <property type="entry name" value="GntR ligand-binding domain-like"/>
    <property type="match status" value="1"/>
</dbReference>
<dbReference type="Proteomes" id="UP000680206">
    <property type="component" value="Unassembled WGS sequence"/>
</dbReference>
<feature type="domain" description="HTH gntR-type" evidence="5">
    <location>
        <begin position="5"/>
        <end position="73"/>
    </location>
</feature>
<evidence type="ECO:0000313" key="7">
    <source>
        <dbReference type="Proteomes" id="UP000680206"/>
    </source>
</evidence>
<evidence type="ECO:0000256" key="1">
    <source>
        <dbReference type="ARBA" id="ARBA00023015"/>
    </source>
</evidence>